<feature type="transmembrane region" description="Helical" evidence="1">
    <location>
        <begin position="7"/>
        <end position="26"/>
    </location>
</feature>
<reference evidence="2" key="1">
    <citation type="submission" date="2022-08" db="UniProtKB">
        <authorList>
            <consortium name="EnsemblMetazoa"/>
        </authorList>
    </citation>
    <scope>IDENTIFICATION</scope>
    <source>
        <strain evidence="2">05x7-T-G4-1.051#20</strain>
    </source>
</reference>
<name>A0A8W8JFS9_MAGGI</name>
<evidence type="ECO:0000313" key="3">
    <source>
        <dbReference type="Proteomes" id="UP000005408"/>
    </source>
</evidence>
<dbReference type="AlphaFoldDB" id="A0A8W8JFS9"/>
<protein>
    <submittedName>
        <fullName evidence="2">Uncharacterized protein</fullName>
    </submittedName>
</protein>
<keyword evidence="1" id="KW-0812">Transmembrane</keyword>
<proteinExistence type="predicted"/>
<dbReference type="Proteomes" id="UP000005408">
    <property type="component" value="Unassembled WGS sequence"/>
</dbReference>
<organism evidence="2 3">
    <name type="scientific">Magallana gigas</name>
    <name type="common">Pacific oyster</name>
    <name type="synonym">Crassostrea gigas</name>
    <dbReference type="NCBI Taxonomy" id="29159"/>
    <lineage>
        <taxon>Eukaryota</taxon>
        <taxon>Metazoa</taxon>
        <taxon>Spiralia</taxon>
        <taxon>Lophotrochozoa</taxon>
        <taxon>Mollusca</taxon>
        <taxon>Bivalvia</taxon>
        <taxon>Autobranchia</taxon>
        <taxon>Pteriomorphia</taxon>
        <taxon>Ostreida</taxon>
        <taxon>Ostreoidea</taxon>
        <taxon>Ostreidae</taxon>
        <taxon>Magallana</taxon>
    </lineage>
</organism>
<keyword evidence="1" id="KW-1133">Transmembrane helix</keyword>
<keyword evidence="3" id="KW-1185">Reference proteome</keyword>
<sequence length="178" mass="19926">MHCFTGISMVLFPLLDVIDLIIDGIFYEKVNLNSDNLLSDNEATTFKAIIFTFLVLGAMAAVINICVLLIVFIRQRKIAYKENESSVPLQFSSFITWFEDMPQIVVCLLISFTIKDFLSAEVQLTKATFTIGKSLLHLAFFRLTQREDGDFCSCSAELVGNILLLVCGLVLLGYLSSF</sequence>
<keyword evidence="1" id="KW-0472">Membrane</keyword>
<dbReference type="EnsemblMetazoa" id="G18234.3">
    <property type="protein sequence ID" value="G18234.3:cds"/>
    <property type="gene ID" value="G18234"/>
</dbReference>
<evidence type="ECO:0000256" key="1">
    <source>
        <dbReference type="SAM" id="Phobius"/>
    </source>
</evidence>
<feature type="transmembrane region" description="Helical" evidence="1">
    <location>
        <begin position="46"/>
        <end position="73"/>
    </location>
</feature>
<evidence type="ECO:0000313" key="2">
    <source>
        <dbReference type="EnsemblMetazoa" id="G18234.3:cds"/>
    </source>
</evidence>
<accession>A0A8W8JFS9</accession>
<feature type="transmembrane region" description="Helical" evidence="1">
    <location>
        <begin position="158"/>
        <end position="175"/>
    </location>
</feature>